<proteinExistence type="predicted"/>
<dbReference type="EMBL" id="CP096563">
    <property type="protein sequence ID" value="UPU40808.1"/>
    <property type="molecule type" value="Genomic_DNA"/>
</dbReference>
<protein>
    <submittedName>
        <fullName evidence="2">Uncharacterized protein</fullName>
    </submittedName>
</protein>
<keyword evidence="3" id="KW-1185">Reference proteome</keyword>
<accession>A0AB38R662</accession>
<gene>
    <name evidence="2" type="ORF">M0639_17170</name>
</gene>
<evidence type="ECO:0000313" key="3">
    <source>
        <dbReference type="Proteomes" id="UP000831484"/>
    </source>
</evidence>
<reference evidence="3" key="1">
    <citation type="journal article" date="2022" name="Environ. Microbiol.">
        <title>Functional analysis, diversity, and distribution of carbendazim hydrolases MheI and CbmA, responsible for the initial step in carbendazim degradation.</title>
        <authorList>
            <person name="Zhang M."/>
            <person name="Bai X."/>
            <person name="Li Q."/>
            <person name="Zhang L."/>
            <person name="Zhu Q."/>
            <person name="Gao S."/>
            <person name="Ke Z."/>
            <person name="Jiang M."/>
            <person name="Hu J."/>
            <person name="Qiu J."/>
            <person name="Hong Q."/>
        </authorList>
    </citation>
    <scope>NUCLEOTIDE SEQUENCE [LARGE SCALE GENOMIC DNA]</scope>
    <source>
        <strain evidence="3">djl-6</strain>
    </source>
</reference>
<evidence type="ECO:0000313" key="2">
    <source>
        <dbReference type="EMBL" id="UPU40808.1"/>
    </source>
</evidence>
<dbReference type="AlphaFoldDB" id="A0AB38R662"/>
<feature type="compositionally biased region" description="Basic and acidic residues" evidence="1">
    <location>
        <begin position="44"/>
        <end position="54"/>
    </location>
</feature>
<dbReference type="RefSeq" id="WP_064075759.1">
    <property type="nucleotide sequence ID" value="NZ_CP096563.1"/>
</dbReference>
<sequence>MSRKPKLIFAAAVVMILLAIGIRNIFFSGDETVQTERTPSSTHDTGDRHSDGHIPEGWVPEGKERPTPPGQKRVAECQDGQCQGDEAIDFNLNPVVVEQWKPVAVQFANNFGAIEGRSSEEWLDSLHPFTIPSLFSKMSSIDTTRLRSGSRPFIIATDLTQFQEVSVRVDYPEGWTIYLKLQMMGAQDWKVITYDTPR</sequence>
<evidence type="ECO:0000256" key="1">
    <source>
        <dbReference type="SAM" id="MobiDB-lite"/>
    </source>
</evidence>
<organism evidence="2 3">
    <name type="scientific">Rhodococcus qingshengii JCM 15477</name>
    <dbReference type="NCBI Taxonomy" id="1303681"/>
    <lineage>
        <taxon>Bacteria</taxon>
        <taxon>Bacillati</taxon>
        <taxon>Actinomycetota</taxon>
        <taxon>Actinomycetes</taxon>
        <taxon>Mycobacteriales</taxon>
        <taxon>Nocardiaceae</taxon>
        <taxon>Rhodococcus</taxon>
        <taxon>Rhodococcus erythropolis group</taxon>
    </lineage>
</organism>
<feature type="compositionally biased region" description="Polar residues" evidence="1">
    <location>
        <begin position="33"/>
        <end position="43"/>
    </location>
</feature>
<name>A0AB38R662_RHOSG</name>
<feature type="region of interest" description="Disordered" evidence="1">
    <location>
        <begin position="33"/>
        <end position="73"/>
    </location>
</feature>
<dbReference type="Proteomes" id="UP000831484">
    <property type="component" value="Chromosome"/>
</dbReference>